<dbReference type="Proteomes" id="UP000289738">
    <property type="component" value="Chromosome B09"/>
</dbReference>
<dbReference type="AlphaFoldDB" id="A0A444XK49"/>
<sequence>MLFSISMALGVPRLITLSASSVSKINTLEILARESCTPFANCFPST</sequence>
<proteinExistence type="predicted"/>
<organism evidence="1 2">
    <name type="scientific">Arachis hypogaea</name>
    <name type="common">Peanut</name>
    <dbReference type="NCBI Taxonomy" id="3818"/>
    <lineage>
        <taxon>Eukaryota</taxon>
        <taxon>Viridiplantae</taxon>
        <taxon>Streptophyta</taxon>
        <taxon>Embryophyta</taxon>
        <taxon>Tracheophyta</taxon>
        <taxon>Spermatophyta</taxon>
        <taxon>Magnoliopsida</taxon>
        <taxon>eudicotyledons</taxon>
        <taxon>Gunneridae</taxon>
        <taxon>Pentapetalae</taxon>
        <taxon>rosids</taxon>
        <taxon>fabids</taxon>
        <taxon>Fabales</taxon>
        <taxon>Fabaceae</taxon>
        <taxon>Papilionoideae</taxon>
        <taxon>50 kb inversion clade</taxon>
        <taxon>dalbergioids sensu lato</taxon>
        <taxon>Dalbergieae</taxon>
        <taxon>Pterocarpus clade</taxon>
        <taxon>Arachis</taxon>
    </lineage>
</organism>
<dbReference type="EMBL" id="SDMP01000019">
    <property type="protein sequence ID" value="RYQ90067.1"/>
    <property type="molecule type" value="Genomic_DNA"/>
</dbReference>
<gene>
    <name evidence="1" type="ORF">Ahy_B09g096355</name>
</gene>
<protein>
    <submittedName>
        <fullName evidence="1">Uncharacterized protein</fullName>
    </submittedName>
</protein>
<accession>A0A444XK49</accession>
<comment type="caution">
    <text evidence="1">The sequence shown here is derived from an EMBL/GenBank/DDBJ whole genome shotgun (WGS) entry which is preliminary data.</text>
</comment>
<evidence type="ECO:0000313" key="2">
    <source>
        <dbReference type="Proteomes" id="UP000289738"/>
    </source>
</evidence>
<name>A0A444XK49_ARAHY</name>
<keyword evidence="2" id="KW-1185">Reference proteome</keyword>
<evidence type="ECO:0000313" key="1">
    <source>
        <dbReference type="EMBL" id="RYQ90067.1"/>
    </source>
</evidence>
<reference evidence="1 2" key="1">
    <citation type="submission" date="2019-01" db="EMBL/GenBank/DDBJ databases">
        <title>Sequencing of cultivated peanut Arachis hypogaea provides insights into genome evolution and oil improvement.</title>
        <authorList>
            <person name="Chen X."/>
        </authorList>
    </citation>
    <scope>NUCLEOTIDE SEQUENCE [LARGE SCALE GENOMIC DNA]</scope>
    <source>
        <strain evidence="2">cv. Fuhuasheng</strain>
        <tissue evidence="1">Leaves</tissue>
    </source>
</reference>